<feature type="signal peptide" evidence="2">
    <location>
        <begin position="1"/>
        <end position="19"/>
    </location>
</feature>
<evidence type="ECO:0000256" key="2">
    <source>
        <dbReference type="SAM" id="SignalP"/>
    </source>
</evidence>
<feature type="region of interest" description="Disordered" evidence="1">
    <location>
        <begin position="192"/>
        <end position="230"/>
    </location>
</feature>
<comment type="caution">
    <text evidence="3">The sequence shown here is derived from an EMBL/GenBank/DDBJ whole genome shotgun (WGS) entry which is preliminary data.</text>
</comment>
<feature type="region of interest" description="Disordered" evidence="1">
    <location>
        <begin position="309"/>
        <end position="339"/>
    </location>
</feature>
<evidence type="ECO:0000313" key="3">
    <source>
        <dbReference type="EMBL" id="GIH18075.1"/>
    </source>
</evidence>
<proteinExistence type="predicted"/>
<reference evidence="3" key="1">
    <citation type="submission" date="2021-01" db="EMBL/GenBank/DDBJ databases">
        <title>Whole genome shotgun sequence of Rugosimonospora africana NBRC 104875.</title>
        <authorList>
            <person name="Komaki H."/>
            <person name="Tamura T."/>
        </authorList>
    </citation>
    <scope>NUCLEOTIDE SEQUENCE</scope>
    <source>
        <strain evidence="3">NBRC 104875</strain>
    </source>
</reference>
<dbReference type="GO" id="GO:1990281">
    <property type="term" value="C:efflux pump complex"/>
    <property type="evidence" value="ECO:0007669"/>
    <property type="project" value="TreeGrafter"/>
</dbReference>
<protein>
    <recommendedName>
        <fullName evidence="5">Multidrug efflux pump subunit AcrA (Membrane-fusion protein)</fullName>
    </recommendedName>
</protein>
<keyword evidence="2" id="KW-0732">Signal</keyword>
<dbReference type="AlphaFoldDB" id="A0A8J3QV57"/>
<sequence length="339" mass="33440">MRIRVRHHLCVLAVLAAVAAVGCDSSGGATPTPGLASRGTIVTTVKPTRQDLANQVSLSGTVTLDPVFGLAAPVAGQVRYANVKPSKTTPTKPTKVATVYSKDGKAHPVSVPAGAVFDGRLLDDRSTVTAGMPIVSAKLVGYGIVADIDGAQAYQISDSLGSVKAQVKGGPGPFACTPLGTIGALPAGVIPTQPPPAAPTGGPSGGPMPLPILTPPGADDGSGGQGSDPTGLRLVCTAPAGVRLINGAGATVQVVTAKATNVLVLPVEAVAGQQGKGEVDVVGPDGGRQTTQVVLGLTDGKMVEIKSGLTGEETIAVPGPDLPTPPPNTGGPDQAGISK</sequence>
<dbReference type="Gene3D" id="2.40.420.20">
    <property type="match status" value="1"/>
</dbReference>
<dbReference type="PROSITE" id="PS51257">
    <property type="entry name" value="PROKAR_LIPOPROTEIN"/>
    <property type="match status" value="1"/>
</dbReference>
<dbReference type="Proteomes" id="UP000642748">
    <property type="component" value="Unassembled WGS sequence"/>
</dbReference>
<dbReference type="GO" id="GO:0015562">
    <property type="term" value="F:efflux transmembrane transporter activity"/>
    <property type="evidence" value="ECO:0007669"/>
    <property type="project" value="TreeGrafter"/>
</dbReference>
<organism evidence="3 4">
    <name type="scientific">Rugosimonospora africana</name>
    <dbReference type="NCBI Taxonomy" id="556532"/>
    <lineage>
        <taxon>Bacteria</taxon>
        <taxon>Bacillati</taxon>
        <taxon>Actinomycetota</taxon>
        <taxon>Actinomycetes</taxon>
        <taxon>Micromonosporales</taxon>
        <taxon>Micromonosporaceae</taxon>
        <taxon>Rugosimonospora</taxon>
    </lineage>
</organism>
<accession>A0A8J3QV57</accession>
<dbReference type="PANTHER" id="PTHR30469">
    <property type="entry name" value="MULTIDRUG RESISTANCE PROTEIN MDTA"/>
    <property type="match status" value="1"/>
</dbReference>
<dbReference type="PANTHER" id="PTHR30469:SF33">
    <property type="entry name" value="SLR1207 PROTEIN"/>
    <property type="match status" value="1"/>
</dbReference>
<dbReference type="EMBL" id="BONZ01000062">
    <property type="protein sequence ID" value="GIH18075.1"/>
    <property type="molecule type" value="Genomic_DNA"/>
</dbReference>
<gene>
    <name evidence="3" type="ORF">Raf01_62470</name>
</gene>
<keyword evidence="4" id="KW-1185">Reference proteome</keyword>
<feature type="compositionally biased region" description="Pro residues" evidence="1">
    <location>
        <begin position="320"/>
        <end position="329"/>
    </location>
</feature>
<evidence type="ECO:0000256" key="1">
    <source>
        <dbReference type="SAM" id="MobiDB-lite"/>
    </source>
</evidence>
<feature type="chain" id="PRO_5039696740" description="Multidrug efflux pump subunit AcrA (Membrane-fusion protein)" evidence="2">
    <location>
        <begin position="20"/>
        <end position="339"/>
    </location>
</feature>
<name>A0A8J3QV57_9ACTN</name>
<evidence type="ECO:0008006" key="5">
    <source>
        <dbReference type="Google" id="ProtNLM"/>
    </source>
</evidence>
<evidence type="ECO:0000313" key="4">
    <source>
        <dbReference type="Proteomes" id="UP000642748"/>
    </source>
</evidence>